<dbReference type="InterPro" id="IPR020556">
    <property type="entry name" value="Amidase_CS"/>
</dbReference>
<organism evidence="3 4">
    <name type="scientific">Actinomadura fulvescens</name>
    <dbReference type="NCBI Taxonomy" id="46160"/>
    <lineage>
        <taxon>Bacteria</taxon>
        <taxon>Bacillati</taxon>
        <taxon>Actinomycetota</taxon>
        <taxon>Actinomycetes</taxon>
        <taxon>Streptosporangiales</taxon>
        <taxon>Thermomonosporaceae</taxon>
        <taxon>Actinomadura</taxon>
    </lineage>
</organism>
<dbReference type="Pfam" id="PF01425">
    <property type="entry name" value="Amidase"/>
    <property type="match status" value="1"/>
</dbReference>
<dbReference type="InterPro" id="IPR023631">
    <property type="entry name" value="Amidase_dom"/>
</dbReference>
<evidence type="ECO:0000256" key="1">
    <source>
        <dbReference type="ARBA" id="ARBA00009199"/>
    </source>
</evidence>
<dbReference type="RefSeq" id="WP_344542382.1">
    <property type="nucleotide sequence ID" value="NZ_BAAATD010000004.1"/>
</dbReference>
<dbReference type="Proteomes" id="UP001501509">
    <property type="component" value="Unassembled WGS sequence"/>
</dbReference>
<keyword evidence="4" id="KW-1185">Reference proteome</keyword>
<proteinExistence type="inferred from homology"/>
<dbReference type="InterPro" id="IPR000120">
    <property type="entry name" value="Amidase"/>
</dbReference>
<dbReference type="PROSITE" id="PS00571">
    <property type="entry name" value="AMIDASES"/>
    <property type="match status" value="1"/>
</dbReference>
<dbReference type="PANTHER" id="PTHR11895">
    <property type="entry name" value="TRANSAMIDASE"/>
    <property type="match status" value="1"/>
</dbReference>
<dbReference type="SUPFAM" id="SSF75304">
    <property type="entry name" value="Amidase signature (AS) enzymes"/>
    <property type="match status" value="1"/>
</dbReference>
<reference evidence="4" key="1">
    <citation type="journal article" date="2019" name="Int. J. Syst. Evol. Microbiol.">
        <title>The Global Catalogue of Microorganisms (GCM) 10K type strain sequencing project: providing services to taxonomists for standard genome sequencing and annotation.</title>
        <authorList>
            <consortium name="The Broad Institute Genomics Platform"/>
            <consortium name="The Broad Institute Genome Sequencing Center for Infectious Disease"/>
            <person name="Wu L."/>
            <person name="Ma J."/>
        </authorList>
    </citation>
    <scope>NUCLEOTIDE SEQUENCE [LARGE SCALE GENOMIC DNA]</scope>
    <source>
        <strain evidence="4">JCM 6833</strain>
    </source>
</reference>
<feature type="domain" description="Amidase" evidence="2">
    <location>
        <begin position="25"/>
        <end position="456"/>
    </location>
</feature>
<comment type="caution">
    <text evidence="3">The sequence shown here is derived from an EMBL/GenBank/DDBJ whole genome shotgun (WGS) entry which is preliminary data.</text>
</comment>
<name>A0ABP6C6K8_9ACTN</name>
<dbReference type="PANTHER" id="PTHR11895:SF7">
    <property type="entry name" value="GLUTAMYL-TRNA(GLN) AMIDOTRANSFERASE SUBUNIT A, MITOCHONDRIAL"/>
    <property type="match status" value="1"/>
</dbReference>
<dbReference type="InterPro" id="IPR036928">
    <property type="entry name" value="AS_sf"/>
</dbReference>
<comment type="similarity">
    <text evidence="1">Belongs to the amidase family.</text>
</comment>
<evidence type="ECO:0000259" key="2">
    <source>
        <dbReference type="Pfam" id="PF01425"/>
    </source>
</evidence>
<evidence type="ECO:0000313" key="3">
    <source>
        <dbReference type="EMBL" id="GAA2599837.1"/>
    </source>
</evidence>
<accession>A0ABP6C6K8</accession>
<protein>
    <submittedName>
        <fullName evidence="3">Amidase</fullName>
    </submittedName>
</protein>
<sequence>MTHTHDLTALALASAVRVRDLSPVEIVDHYLERMERVNPQVGAYVTVTAELAREQALRAEKQVLDTPDPTALPPFHGVPIPVKDLNMVNGVRVSLGSKVFTELTGFADDNVVVLLRQAGSVLLGKTSTPEFGLPCYTENAVAPPARTPWDLSRSAGGSSGGAAAAVAAGLAPIAQGSDGGGSIRIPSSVCGLFGIKPTRGRVSHGPIVPDLFGLSTNGPIARTVRDAAALLDVMAVSMPGDLYRAPGVEGTFLGYADRPPGRLKIARSMEPAVPGALVHPDCVAAYEAATALLVELGHEVVELPPVLGPDLVPHFELLWGVMATLTPVPPESEHLLQPLTRWLRERGNATSAPDLFRAHAHLQAALRAAFPIMNEFDAILHPTLAQPPAPVGYFHDQEPAENFERQKHFTPFCAAYNISGQPAVNVPLHWTEPGEHGQSLPIGVMLAGRLGGEGTLISLAAQLEEARPWIDRKPDLWNA</sequence>
<dbReference type="Gene3D" id="3.90.1300.10">
    <property type="entry name" value="Amidase signature (AS) domain"/>
    <property type="match status" value="1"/>
</dbReference>
<gene>
    <name evidence="3" type="ORF">GCM10010411_36840</name>
</gene>
<dbReference type="EMBL" id="BAAATD010000004">
    <property type="protein sequence ID" value="GAA2599837.1"/>
    <property type="molecule type" value="Genomic_DNA"/>
</dbReference>
<evidence type="ECO:0000313" key="4">
    <source>
        <dbReference type="Proteomes" id="UP001501509"/>
    </source>
</evidence>